<reference evidence="2 3" key="1">
    <citation type="submission" date="2014-06" db="EMBL/GenBank/DDBJ databases">
        <authorList>
            <person name="Swart Estienne"/>
        </authorList>
    </citation>
    <scope>NUCLEOTIDE SEQUENCE [LARGE SCALE GENOMIC DNA]</scope>
    <source>
        <strain evidence="2 3">130c</strain>
    </source>
</reference>
<sequence length="189" mass="21898">MYQGANREPLLIFDDSESLKLKRQTTNISYSEYKKLDQESLKLLLVEAILIILFGTSLLLSKDEIEDCNLSPRGFVYNYTVYYLSISLTIGIICIIASKKNLVNQEVAQYVQTALQHLTVGCFVWPQIMVNYINDSNFHSLSSIDLFDMLLMQIENSRKNSRNLNQTNFQIYRIKLYQTSKMLDLSNKI</sequence>
<organism evidence="2 3">
    <name type="scientific">Stylonychia lemnae</name>
    <name type="common">Ciliate</name>
    <dbReference type="NCBI Taxonomy" id="5949"/>
    <lineage>
        <taxon>Eukaryota</taxon>
        <taxon>Sar</taxon>
        <taxon>Alveolata</taxon>
        <taxon>Ciliophora</taxon>
        <taxon>Intramacronucleata</taxon>
        <taxon>Spirotrichea</taxon>
        <taxon>Stichotrichia</taxon>
        <taxon>Sporadotrichida</taxon>
        <taxon>Oxytrichidae</taxon>
        <taxon>Stylonychinae</taxon>
        <taxon>Stylonychia</taxon>
    </lineage>
</organism>
<keyword evidence="3" id="KW-1185">Reference proteome</keyword>
<feature type="transmembrane region" description="Helical" evidence="1">
    <location>
        <begin position="43"/>
        <end position="60"/>
    </location>
</feature>
<name>A0A078AY12_STYLE</name>
<keyword evidence="1" id="KW-1133">Transmembrane helix</keyword>
<proteinExistence type="predicted"/>
<evidence type="ECO:0000313" key="3">
    <source>
        <dbReference type="Proteomes" id="UP000039865"/>
    </source>
</evidence>
<accession>A0A078AY12</accession>
<evidence type="ECO:0008006" key="4">
    <source>
        <dbReference type="Google" id="ProtNLM"/>
    </source>
</evidence>
<keyword evidence="1" id="KW-0472">Membrane</keyword>
<dbReference type="EMBL" id="CCKQ01015508">
    <property type="protein sequence ID" value="CDW87320.1"/>
    <property type="molecule type" value="Genomic_DNA"/>
</dbReference>
<feature type="transmembrane region" description="Helical" evidence="1">
    <location>
        <begin position="80"/>
        <end position="98"/>
    </location>
</feature>
<evidence type="ECO:0000256" key="1">
    <source>
        <dbReference type="SAM" id="Phobius"/>
    </source>
</evidence>
<dbReference type="AlphaFoldDB" id="A0A078AY12"/>
<keyword evidence="1" id="KW-0812">Transmembrane</keyword>
<protein>
    <recommendedName>
        <fullName evidence="4">Transmembrane protein</fullName>
    </recommendedName>
</protein>
<evidence type="ECO:0000313" key="2">
    <source>
        <dbReference type="EMBL" id="CDW87320.1"/>
    </source>
</evidence>
<dbReference type="Proteomes" id="UP000039865">
    <property type="component" value="Unassembled WGS sequence"/>
</dbReference>
<gene>
    <name evidence="2" type="primary">Contig15170.g16161</name>
    <name evidence="2" type="ORF">STYLEM_16423</name>
</gene>
<dbReference type="InParanoid" id="A0A078AY12"/>